<accession>A0ABS4BMC2</accession>
<gene>
    <name evidence="2" type="ORF">J6595_20050</name>
</gene>
<proteinExistence type="predicted"/>
<protein>
    <submittedName>
        <fullName evidence="2">Uncharacterized protein</fullName>
    </submittedName>
</protein>
<feature type="region of interest" description="Disordered" evidence="1">
    <location>
        <begin position="55"/>
        <end position="77"/>
    </location>
</feature>
<comment type="caution">
    <text evidence="2">The sequence shown here is derived from an EMBL/GenBank/DDBJ whole genome shotgun (WGS) entry which is preliminary data.</text>
</comment>
<dbReference type="RefSeq" id="WP_209597080.1">
    <property type="nucleotide sequence ID" value="NZ_JAGJCF010000021.1"/>
</dbReference>
<sequence length="77" mass="8286">MTQPKPHHRLGGPSLPVGRLPIAEAAGAVSLDDPAPPLWTRDPFHALGPKLARHSTMQAAPNHPCIEPPFDTNSEIR</sequence>
<dbReference type="EMBL" id="JAGJCF010000021">
    <property type="protein sequence ID" value="MBP0617878.1"/>
    <property type="molecule type" value="Genomic_DNA"/>
</dbReference>
<keyword evidence="3" id="KW-1185">Reference proteome</keyword>
<name>A0ABS4BMC2_9HYPH</name>
<evidence type="ECO:0000313" key="2">
    <source>
        <dbReference type="EMBL" id="MBP0617878.1"/>
    </source>
</evidence>
<reference evidence="2 3" key="1">
    <citation type="submission" date="2021-04" db="EMBL/GenBank/DDBJ databases">
        <title>Whole genome sequence of Jiella sp. KSK16Y-1.</title>
        <authorList>
            <person name="Tuo L."/>
        </authorList>
    </citation>
    <scope>NUCLEOTIDE SEQUENCE [LARGE SCALE GENOMIC DNA]</scope>
    <source>
        <strain evidence="2 3">KSK16Y-1</strain>
    </source>
</reference>
<dbReference type="Proteomes" id="UP000678276">
    <property type="component" value="Unassembled WGS sequence"/>
</dbReference>
<organism evidence="2 3">
    <name type="scientific">Jiella mangrovi</name>
    <dbReference type="NCBI Taxonomy" id="2821407"/>
    <lineage>
        <taxon>Bacteria</taxon>
        <taxon>Pseudomonadati</taxon>
        <taxon>Pseudomonadota</taxon>
        <taxon>Alphaproteobacteria</taxon>
        <taxon>Hyphomicrobiales</taxon>
        <taxon>Aurantimonadaceae</taxon>
        <taxon>Jiella</taxon>
    </lineage>
</organism>
<evidence type="ECO:0000313" key="3">
    <source>
        <dbReference type="Proteomes" id="UP000678276"/>
    </source>
</evidence>
<evidence type="ECO:0000256" key="1">
    <source>
        <dbReference type="SAM" id="MobiDB-lite"/>
    </source>
</evidence>